<keyword evidence="4" id="KW-1185">Reference proteome</keyword>
<dbReference type="KEGG" id="tvd:SG34_029100"/>
<organism evidence="3 4">
    <name type="scientific">Thalassomonas viridans</name>
    <dbReference type="NCBI Taxonomy" id="137584"/>
    <lineage>
        <taxon>Bacteria</taxon>
        <taxon>Pseudomonadati</taxon>
        <taxon>Pseudomonadota</taxon>
        <taxon>Gammaproteobacteria</taxon>
        <taxon>Alteromonadales</taxon>
        <taxon>Colwelliaceae</taxon>
        <taxon>Thalassomonas</taxon>
    </lineage>
</organism>
<keyword evidence="3" id="KW-0645">Protease</keyword>
<name>A0AAE9Z2C7_9GAMM</name>
<sequence length="316" mass="34466">MKLKLFFGLMFCGLSCAWGGGSELSSGQTGYFQTPAADLFTTDNANVAAMSGLLLPGSVQFFDGNFLTGLSYGGTALAGMALYGHYSDKDDYFEDDDELFSDALKESYINKTTFNADMAQTVFLNTMFASSYDAYKRKSRHRQFNHGVIAPGEDIKDLWQAPFKFEQLSKPSTYVPLLLFAAYVSSRDNVYAIRRSGDISSGTLYAGNFAGNLFTGVGEEAFFRGYVNTELSHQLGENLGLAASSVLFGAMHSGDGNQASFGEAAVIGGYLGWLHQKNNYNLSQGVALHYWFNVIAGLAELHHGGQVPIFQYSVEF</sequence>
<dbReference type="InterPro" id="IPR003675">
    <property type="entry name" value="Rce1/LyrA-like_dom"/>
</dbReference>
<accession>A0AAE9Z2C7</accession>
<dbReference type="AlphaFoldDB" id="A0AAE9Z2C7"/>
<keyword evidence="3" id="KW-0482">Metalloprotease</keyword>
<feature type="signal peptide" evidence="1">
    <location>
        <begin position="1"/>
        <end position="17"/>
    </location>
</feature>
<evidence type="ECO:0000313" key="3">
    <source>
        <dbReference type="EMBL" id="WDE05298.1"/>
    </source>
</evidence>
<keyword evidence="1" id="KW-0732">Signal</keyword>
<dbReference type="RefSeq" id="WP_161798002.1">
    <property type="nucleotide sequence ID" value="NZ_CP059733.1"/>
</dbReference>
<gene>
    <name evidence="3" type="ORF">SG34_029100</name>
</gene>
<evidence type="ECO:0000259" key="2">
    <source>
        <dbReference type="Pfam" id="PF02517"/>
    </source>
</evidence>
<dbReference type="EMBL" id="CP059733">
    <property type="protein sequence ID" value="WDE05298.1"/>
    <property type="molecule type" value="Genomic_DNA"/>
</dbReference>
<evidence type="ECO:0000313" key="4">
    <source>
        <dbReference type="Proteomes" id="UP000032352"/>
    </source>
</evidence>
<dbReference type="GO" id="GO:0008237">
    <property type="term" value="F:metallopeptidase activity"/>
    <property type="evidence" value="ECO:0007669"/>
    <property type="project" value="UniProtKB-KW"/>
</dbReference>
<dbReference type="Proteomes" id="UP000032352">
    <property type="component" value="Chromosome"/>
</dbReference>
<reference evidence="3 4" key="2">
    <citation type="journal article" date="2022" name="Mar. Drugs">
        <title>Bioassay-Guided Fractionation Leads to the Detection of Cholic Acid Generated by the Rare Thalassomonas sp.</title>
        <authorList>
            <person name="Pheiffer F."/>
            <person name="Schneider Y.K."/>
            <person name="Hansen E.H."/>
            <person name="Andersen J.H."/>
            <person name="Isaksson J."/>
            <person name="Busche T."/>
            <person name="R C."/>
            <person name="Kalinowski J."/>
            <person name="Zyl L.V."/>
            <person name="Trindade M."/>
        </authorList>
    </citation>
    <scope>NUCLEOTIDE SEQUENCE [LARGE SCALE GENOMIC DNA]</scope>
    <source>
        <strain evidence="3 4">XOM25</strain>
    </source>
</reference>
<dbReference type="Pfam" id="PF02517">
    <property type="entry name" value="Rce1-like"/>
    <property type="match status" value="1"/>
</dbReference>
<protein>
    <submittedName>
        <fullName evidence="3">CPBP family intramembrane metalloprotease</fullName>
    </submittedName>
</protein>
<proteinExistence type="predicted"/>
<keyword evidence="3" id="KW-0378">Hydrolase</keyword>
<feature type="domain" description="CAAX prenyl protease 2/Lysostaphin resistance protein A-like" evidence="2">
    <location>
        <begin position="210"/>
        <end position="295"/>
    </location>
</feature>
<dbReference type="GO" id="GO:0004175">
    <property type="term" value="F:endopeptidase activity"/>
    <property type="evidence" value="ECO:0007669"/>
    <property type="project" value="UniProtKB-ARBA"/>
</dbReference>
<feature type="chain" id="PRO_5041907112" evidence="1">
    <location>
        <begin position="18"/>
        <end position="316"/>
    </location>
</feature>
<evidence type="ECO:0000256" key="1">
    <source>
        <dbReference type="SAM" id="SignalP"/>
    </source>
</evidence>
<dbReference type="GO" id="GO:0080120">
    <property type="term" value="P:CAAX-box protein maturation"/>
    <property type="evidence" value="ECO:0007669"/>
    <property type="project" value="UniProtKB-ARBA"/>
</dbReference>
<reference evidence="3 4" key="1">
    <citation type="journal article" date="2015" name="Genome Announc.">
        <title>Draft Genome Sequences of Marine Isolates of Thalassomonas viridans and Thalassomonas actiniarum.</title>
        <authorList>
            <person name="Olonade I."/>
            <person name="van Zyl L.J."/>
            <person name="Trindade M."/>
        </authorList>
    </citation>
    <scope>NUCLEOTIDE SEQUENCE [LARGE SCALE GENOMIC DNA]</scope>
    <source>
        <strain evidence="3 4">XOM25</strain>
    </source>
</reference>